<evidence type="ECO:0000259" key="1">
    <source>
        <dbReference type="Pfam" id="PF15919"/>
    </source>
</evidence>
<dbReference type="RefSeq" id="WP_052752075.1">
    <property type="nucleotide sequence ID" value="NZ_CBDIPD010000063.1"/>
</dbReference>
<feature type="domain" description="HicB-like antitoxin of toxin-antitoxin system" evidence="1">
    <location>
        <begin position="7"/>
        <end position="94"/>
    </location>
</feature>
<organism evidence="2 3">
    <name type="scientific">Nitrosomonas communis</name>
    <dbReference type="NCBI Taxonomy" id="44574"/>
    <lineage>
        <taxon>Bacteria</taxon>
        <taxon>Pseudomonadati</taxon>
        <taxon>Pseudomonadota</taxon>
        <taxon>Betaproteobacteria</taxon>
        <taxon>Nitrosomonadales</taxon>
        <taxon>Nitrosomonadaceae</taxon>
        <taxon>Nitrosomonas</taxon>
    </lineage>
</organism>
<dbReference type="PANTHER" id="PTHR34504">
    <property type="entry name" value="ANTITOXIN HICB"/>
    <property type="match status" value="1"/>
</dbReference>
<proteinExistence type="predicted"/>
<dbReference type="SUPFAM" id="SSF143100">
    <property type="entry name" value="TTHA1013/TTHA0281-like"/>
    <property type="match status" value="1"/>
</dbReference>
<dbReference type="InterPro" id="IPR051404">
    <property type="entry name" value="TA_system_antitoxin"/>
</dbReference>
<dbReference type="OrthoDB" id="9807959at2"/>
<dbReference type="Gene3D" id="3.30.160.250">
    <property type="match status" value="1"/>
</dbReference>
<evidence type="ECO:0000313" key="2">
    <source>
        <dbReference type="EMBL" id="TYP73711.1"/>
    </source>
</evidence>
<sequence>MKNTIAIGLSNDDKHAFSMVVPDLPGCFSAGDTIDEAIVNAKEAIELWLEIIIDDGGTIIPEPKTIITHQANLEYIGWAWATVTIDLTKLSDKVG</sequence>
<evidence type="ECO:0000313" key="3">
    <source>
        <dbReference type="Proteomes" id="UP000324176"/>
    </source>
</evidence>
<dbReference type="InterPro" id="IPR035069">
    <property type="entry name" value="TTHA1013/TTHA0281-like"/>
</dbReference>
<dbReference type="AlphaFoldDB" id="A0A5D3Y6Z0"/>
<comment type="caution">
    <text evidence="2">The sequence shown here is derived from an EMBL/GenBank/DDBJ whole genome shotgun (WGS) entry which is preliminary data.</text>
</comment>
<accession>A0A5D3Y6Z0</accession>
<dbReference type="PANTHER" id="PTHR34504:SF2">
    <property type="entry name" value="UPF0150 PROTEIN SSL0259"/>
    <property type="match status" value="1"/>
</dbReference>
<dbReference type="Proteomes" id="UP000324176">
    <property type="component" value="Unassembled WGS sequence"/>
</dbReference>
<dbReference type="Pfam" id="PF15919">
    <property type="entry name" value="HicB_lk_antitox"/>
    <property type="match status" value="1"/>
</dbReference>
<gene>
    <name evidence="2" type="ORF">BCL69_10912</name>
</gene>
<dbReference type="EMBL" id="VNHT01000091">
    <property type="protein sequence ID" value="TYP73711.1"/>
    <property type="molecule type" value="Genomic_DNA"/>
</dbReference>
<protein>
    <submittedName>
        <fullName evidence="2">Putative RNase H-like HicB family nuclease</fullName>
    </submittedName>
</protein>
<reference evidence="2 3" key="1">
    <citation type="submission" date="2019-07" db="EMBL/GenBank/DDBJ databases">
        <title>Active sludge and wastewater microbial communities from Klosterneuburg, Austria.</title>
        <authorList>
            <person name="Wagner M."/>
        </authorList>
    </citation>
    <scope>NUCLEOTIDE SEQUENCE [LARGE SCALE GENOMIC DNA]</scope>
    <source>
        <strain evidence="2 3">Nm2</strain>
    </source>
</reference>
<name>A0A5D3Y6Z0_9PROT</name>
<dbReference type="InterPro" id="IPR031807">
    <property type="entry name" value="HicB-like"/>
</dbReference>